<organism evidence="2 3">
    <name type="scientific">Helicoverpa armigera</name>
    <name type="common">Cotton bollworm</name>
    <name type="synonym">Heliothis armigera</name>
    <dbReference type="NCBI Taxonomy" id="29058"/>
    <lineage>
        <taxon>Eukaryota</taxon>
        <taxon>Metazoa</taxon>
        <taxon>Ecdysozoa</taxon>
        <taxon>Arthropoda</taxon>
        <taxon>Hexapoda</taxon>
        <taxon>Insecta</taxon>
        <taxon>Pterygota</taxon>
        <taxon>Neoptera</taxon>
        <taxon>Endopterygota</taxon>
        <taxon>Lepidoptera</taxon>
        <taxon>Glossata</taxon>
        <taxon>Ditrysia</taxon>
        <taxon>Noctuoidea</taxon>
        <taxon>Noctuidae</taxon>
        <taxon>Heliothinae</taxon>
        <taxon>Helicoverpa</taxon>
    </lineage>
</organism>
<dbReference type="Proteomes" id="UP000249218">
    <property type="component" value="Unassembled WGS sequence"/>
</dbReference>
<accession>A0A2W1BXS2</accession>
<feature type="chain" id="PRO_5015985555" description="Salivary secreted peptide" evidence="1">
    <location>
        <begin position="21"/>
        <end position="110"/>
    </location>
</feature>
<evidence type="ECO:0000313" key="2">
    <source>
        <dbReference type="EMBL" id="PZC76563.1"/>
    </source>
</evidence>
<dbReference type="InterPro" id="IPR031734">
    <property type="entry name" value="MBF2"/>
</dbReference>
<dbReference type="PANTHER" id="PTHR37685:SF1">
    <property type="entry name" value="GEO11136P1-RELATED"/>
    <property type="match status" value="1"/>
</dbReference>
<evidence type="ECO:0000256" key="1">
    <source>
        <dbReference type="SAM" id="SignalP"/>
    </source>
</evidence>
<dbReference type="OrthoDB" id="7194370at2759"/>
<dbReference type="AlphaFoldDB" id="A0A2W1BXS2"/>
<evidence type="ECO:0000313" key="3">
    <source>
        <dbReference type="Proteomes" id="UP000249218"/>
    </source>
</evidence>
<dbReference type="Pfam" id="PF15868">
    <property type="entry name" value="MBF2"/>
    <property type="match status" value="1"/>
</dbReference>
<keyword evidence="3" id="KW-1185">Reference proteome</keyword>
<name>A0A2W1BXS2_HELAM</name>
<proteinExistence type="predicted"/>
<keyword evidence="1" id="KW-0732">Signal</keyword>
<dbReference type="EMBL" id="KZ149953">
    <property type="protein sequence ID" value="PZC76563.1"/>
    <property type="molecule type" value="Genomic_DNA"/>
</dbReference>
<dbReference type="PANTHER" id="PTHR37685">
    <property type="entry name" value="GEO11136P1-RELATED"/>
    <property type="match status" value="1"/>
</dbReference>
<reference evidence="2 3" key="1">
    <citation type="journal article" date="2017" name="BMC Biol.">
        <title>Genomic innovations, transcriptional plasticity and gene loss underlying the evolution and divergence of two highly polyphagous and invasive Helicoverpa pest species.</title>
        <authorList>
            <person name="Pearce S.L."/>
            <person name="Clarke D.F."/>
            <person name="East P.D."/>
            <person name="Elfekih S."/>
            <person name="Gordon K.H."/>
            <person name="Jermiin L.S."/>
            <person name="McGaughran A."/>
            <person name="Oakeshott J.G."/>
            <person name="Papanikolaou A."/>
            <person name="Perera O.P."/>
            <person name="Rane R.V."/>
            <person name="Richards S."/>
            <person name="Tay W.T."/>
            <person name="Walsh T.K."/>
            <person name="Anderson A."/>
            <person name="Anderson C.J."/>
            <person name="Asgari S."/>
            <person name="Board P.G."/>
            <person name="Bretschneider A."/>
            <person name="Campbell P.M."/>
            <person name="Chertemps T."/>
            <person name="Christeller J.T."/>
            <person name="Coppin C.W."/>
            <person name="Downes S.J."/>
            <person name="Duan G."/>
            <person name="Farnsworth C.A."/>
            <person name="Good R.T."/>
            <person name="Han L.B."/>
            <person name="Han Y.C."/>
            <person name="Hatje K."/>
            <person name="Horne I."/>
            <person name="Huang Y.P."/>
            <person name="Hughes D.S."/>
            <person name="Jacquin-Joly E."/>
            <person name="James W."/>
            <person name="Jhangiani S."/>
            <person name="Kollmar M."/>
            <person name="Kuwar S.S."/>
            <person name="Li S."/>
            <person name="Liu N.Y."/>
            <person name="Maibeche M.T."/>
            <person name="Miller J.R."/>
            <person name="Montagne N."/>
            <person name="Perry T."/>
            <person name="Qu J."/>
            <person name="Song S.V."/>
            <person name="Sutton G.G."/>
            <person name="Vogel H."/>
            <person name="Walenz B.P."/>
            <person name="Xu W."/>
            <person name="Zhang H.J."/>
            <person name="Zou Z."/>
            <person name="Batterham P."/>
            <person name="Edwards O.R."/>
            <person name="Feyereisen R."/>
            <person name="Gibbs R.A."/>
            <person name="Heckel D.G."/>
            <person name="McGrath A."/>
            <person name="Robin C."/>
            <person name="Scherer S.E."/>
            <person name="Worley K.C."/>
            <person name="Wu Y.D."/>
        </authorList>
    </citation>
    <scope>NUCLEOTIDE SEQUENCE [LARGE SCALE GENOMIC DNA]</scope>
    <source>
        <strain evidence="2">Harm_GR_Male_#8</strain>
        <tissue evidence="2">Whole organism</tissue>
    </source>
</reference>
<feature type="signal peptide" evidence="1">
    <location>
        <begin position="1"/>
        <end position="20"/>
    </location>
</feature>
<protein>
    <recommendedName>
        <fullName evidence="4">Salivary secreted peptide</fullName>
    </recommendedName>
</protein>
<sequence>MSVISHVLVLLVLCVALYKAEDLLLGSSANAQLGYQETVKLGSVPLKTRTKNVFYNSNNTKIIKAISAIDIDKSKTKPTVTAGGVGSSFVNVRFKSEKGVGLNYLVQIFV</sequence>
<evidence type="ECO:0008006" key="4">
    <source>
        <dbReference type="Google" id="ProtNLM"/>
    </source>
</evidence>
<gene>
    <name evidence="2" type="primary">HaOG204462</name>
    <name evidence="2" type="ORF">B5X24_HaOG204462</name>
</gene>